<feature type="signal peptide" evidence="3">
    <location>
        <begin position="1"/>
        <end position="41"/>
    </location>
</feature>
<dbReference type="GO" id="GO:0004252">
    <property type="term" value="F:serine-type endopeptidase activity"/>
    <property type="evidence" value="ECO:0007669"/>
    <property type="project" value="InterPro"/>
</dbReference>
<dbReference type="Pfam" id="PF00089">
    <property type="entry name" value="Trypsin"/>
    <property type="match status" value="1"/>
</dbReference>
<keyword evidence="3" id="KW-0732">Signal</keyword>
<dbReference type="InterPro" id="IPR009003">
    <property type="entry name" value="Peptidase_S1_PA"/>
</dbReference>
<feature type="domain" description="Peptidase S1" evidence="4">
    <location>
        <begin position="48"/>
        <end position="278"/>
    </location>
</feature>
<evidence type="ECO:0000313" key="6">
    <source>
        <dbReference type="Proteomes" id="UP001206128"/>
    </source>
</evidence>
<comment type="caution">
    <text evidence="5">The sequence shown here is derived from an EMBL/GenBank/DDBJ whole genome shotgun (WGS) entry which is preliminary data.</text>
</comment>
<dbReference type="InterPro" id="IPR043504">
    <property type="entry name" value="Peptidase_S1_PA_chymotrypsin"/>
</dbReference>
<keyword evidence="6" id="KW-1185">Reference proteome</keyword>
<dbReference type="RefSeq" id="WP_253768519.1">
    <property type="nucleotide sequence ID" value="NZ_JAMTCK010000003.1"/>
</dbReference>
<dbReference type="InterPro" id="IPR001314">
    <property type="entry name" value="Peptidase_S1A"/>
</dbReference>
<gene>
    <name evidence="5" type="ORF">LX83_001498</name>
</gene>
<dbReference type="PANTHER" id="PTHR24276">
    <property type="entry name" value="POLYSERASE-RELATED"/>
    <property type="match status" value="1"/>
</dbReference>
<keyword evidence="2" id="KW-1015">Disulfide bond</keyword>
<feature type="chain" id="PRO_5042018962" evidence="3">
    <location>
        <begin position="42"/>
        <end position="285"/>
    </location>
</feature>
<dbReference type="AlphaFoldDB" id="A0AAE3GBA9"/>
<proteinExistence type="inferred from homology"/>
<organism evidence="5 6">
    <name type="scientific">Goodfellowiella coeruleoviolacea</name>
    <dbReference type="NCBI Taxonomy" id="334858"/>
    <lineage>
        <taxon>Bacteria</taxon>
        <taxon>Bacillati</taxon>
        <taxon>Actinomycetota</taxon>
        <taxon>Actinomycetes</taxon>
        <taxon>Pseudonocardiales</taxon>
        <taxon>Pseudonocardiaceae</taxon>
        <taxon>Goodfellowiella</taxon>
    </lineage>
</organism>
<evidence type="ECO:0000256" key="2">
    <source>
        <dbReference type="ARBA" id="ARBA00023157"/>
    </source>
</evidence>
<name>A0AAE3GBA9_9PSEU</name>
<evidence type="ECO:0000256" key="3">
    <source>
        <dbReference type="SAM" id="SignalP"/>
    </source>
</evidence>
<dbReference type="InterPro" id="IPR001254">
    <property type="entry name" value="Trypsin_dom"/>
</dbReference>
<dbReference type="SMART" id="SM00020">
    <property type="entry name" value="Tryp_SPc"/>
    <property type="match status" value="1"/>
</dbReference>
<evidence type="ECO:0000259" key="4">
    <source>
        <dbReference type="PROSITE" id="PS50240"/>
    </source>
</evidence>
<evidence type="ECO:0000256" key="1">
    <source>
        <dbReference type="ARBA" id="ARBA00007664"/>
    </source>
</evidence>
<dbReference type="EMBL" id="JAMTCK010000003">
    <property type="protein sequence ID" value="MCP2164658.1"/>
    <property type="molecule type" value="Genomic_DNA"/>
</dbReference>
<dbReference type="PRINTS" id="PR00722">
    <property type="entry name" value="CHYMOTRYPSIN"/>
</dbReference>
<accession>A0AAE3GBA9</accession>
<dbReference type="InterPro" id="IPR050430">
    <property type="entry name" value="Peptidase_S1"/>
</dbReference>
<evidence type="ECO:0000313" key="5">
    <source>
        <dbReference type="EMBL" id="MCP2164658.1"/>
    </source>
</evidence>
<dbReference type="Proteomes" id="UP001206128">
    <property type="component" value="Unassembled WGS sequence"/>
</dbReference>
<protein>
    <submittedName>
        <fullName evidence="5">Trypsin</fullName>
    </submittedName>
</protein>
<dbReference type="CDD" id="cd00190">
    <property type="entry name" value="Tryp_SPc"/>
    <property type="match status" value="1"/>
</dbReference>
<dbReference type="PANTHER" id="PTHR24276:SF98">
    <property type="entry name" value="FI18310P1-RELATED"/>
    <property type="match status" value="1"/>
</dbReference>
<reference evidence="5" key="1">
    <citation type="submission" date="2022-06" db="EMBL/GenBank/DDBJ databases">
        <title>Genomic Encyclopedia of Archaeal and Bacterial Type Strains, Phase II (KMG-II): from individual species to whole genera.</title>
        <authorList>
            <person name="Goeker M."/>
        </authorList>
    </citation>
    <scope>NUCLEOTIDE SEQUENCE</scope>
    <source>
        <strain evidence="5">DSM 43935</strain>
    </source>
</reference>
<dbReference type="PROSITE" id="PS50240">
    <property type="entry name" value="TRYPSIN_DOM"/>
    <property type="match status" value="1"/>
</dbReference>
<dbReference type="GO" id="GO:0006508">
    <property type="term" value="P:proteolysis"/>
    <property type="evidence" value="ECO:0007669"/>
    <property type="project" value="InterPro"/>
</dbReference>
<dbReference type="Gene3D" id="2.40.10.10">
    <property type="entry name" value="Trypsin-like serine proteases"/>
    <property type="match status" value="1"/>
</dbReference>
<dbReference type="SUPFAM" id="SSF50494">
    <property type="entry name" value="Trypsin-like serine proteases"/>
    <property type="match status" value="1"/>
</dbReference>
<comment type="similarity">
    <text evidence="1">Belongs to the peptidase S1 family.</text>
</comment>
<sequence length="285" mass="30001">MTERLAGTRHTAPRWISALARTAAVVAVAAGVAAAPGVAQASDTGATIVGGVPATENYSFIASLQWEKNGNPNALRCGGALIAPQWVETAAHCVTDSTTDEPLDPSLFHLRIGSNDRTTGGTVVDAAEFVVHPNWSARTQNADIALIKLAKPVRNAPVPLARSVNVGDDIRVIGWGYLADGDTTLPTQLYQLDTTVAENDYCGYGEYGWREGDFCLNNPGGTFGPCNGDSGTPIIKKVWGRWKLVGSDSRGVGDVCGETPDVSPSVPHYTDWIIDALGADARTLA</sequence>